<evidence type="ECO:0000313" key="5">
    <source>
        <dbReference type="Proteomes" id="UP001321047"/>
    </source>
</evidence>
<gene>
    <name evidence="4" type="ORF">OB919_16800</name>
</gene>
<name>A0AAP3E872_9EURY</name>
<feature type="transmembrane region" description="Helical" evidence="2">
    <location>
        <begin position="140"/>
        <end position="159"/>
    </location>
</feature>
<feature type="region of interest" description="Disordered" evidence="1">
    <location>
        <begin position="1"/>
        <end position="27"/>
    </location>
</feature>
<accession>A0AAP3E872</accession>
<protein>
    <recommendedName>
        <fullName evidence="3">DUF7344 domain-containing protein</fullName>
    </recommendedName>
</protein>
<keyword evidence="2" id="KW-0472">Membrane</keyword>
<evidence type="ECO:0000313" key="4">
    <source>
        <dbReference type="EMBL" id="MCU4753625.1"/>
    </source>
</evidence>
<dbReference type="AlphaFoldDB" id="A0AAP3E872"/>
<dbReference type="EMBL" id="JAOPJZ010000019">
    <property type="protein sequence ID" value="MCU4753625.1"/>
    <property type="molecule type" value="Genomic_DNA"/>
</dbReference>
<comment type="caution">
    <text evidence="4">The sequence shown here is derived from an EMBL/GenBank/DDBJ whole genome shotgun (WGS) entry which is preliminary data.</text>
</comment>
<feature type="domain" description="DUF7344" evidence="3">
    <location>
        <begin position="35"/>
        <end position="115"/>
    </location>
</feature>
<proteinExistence type="predicted"/>
<evidence type="ECO:0000256" key="1">
    <source>
        <dbReference type="SAM" id="MobiDB-lite"/>
    </source>
</evidence>
<evidence type="ECO:0000256" key="2">
    <source>
        <dbReference type="SAM" id="Phobius"/>
    </source>
</evidence>
<keyword evidence="2" id="KW-1133">Transmembrane helix</keyword>
<evidence type="ECO:0000259" key="3">
    <source>
        <dbReference type="Pfam" id="PF24035"/>
    </source>
</evidence>
<keyword evidence="2" id="KW-0812">Transmembrane</keyword>
<feature type="compositionally biased region" description="Polar residues" evidence="1">
    <location>
        <begin position="1"/>
        <end position="12"/>
    </location>
</feature>
<dbReference type="Pfam" id="PF24035">
    <property type="entry name" value="DUF7344"/>
    <property type="match status" value="1"/>
</dbReference>
<dbReference type="InterPro" id="IPR055768">
    <property type="entry name" value="DUF7344"/>
</dbReference>
<organism evidence="4 5">
    <name type="scientific">Natronosalvus hydrolyticus</name>
    <dbReference type="NCBI Taxonomy" id="2979988"/>
    <lineage>
        <taxon>Archaea</taxon>
        <taxon>Methanobacteriati</taxon>
        <taxon>Methanobacteriota</taxon>
        <taxon>Stenosarchaea group</taxon>
        <taxon>Halobacteria</taxon>
        <taxon>Halobacteriales</taxon>
        <taxon>Natrialbaceae</taxon>
        <taxon>Natronosalvus</taxon>
    </lineage>
</organism>
<dbReference type="RefSeq" id="WP_342809936.1">
    <property type="nucleotide sequence ID" value="NZ_JAOPJZ010000019.1"/>
</dbReference>
<reference evidence="4 5" key="1">
    <citation type="submission" date="2022-09" db="EMBL/GenBank/DDBJ databases">
        <title>Enrichment on poylsaccharides allowed isolation of novel metabolic and taxonomic groups of Haloarchaea.</title>
        <authorList>
            <person name="Sorokin D.Y."/>
            <person name="Elcheninov A.G."/>
            <person name="Khizhniak T.V."/>
            <person name="Kolganova T.V."/>
            <person name="Kublanov I.V."/>
        </authorList>
    </citation>
    <scope>NUCLEOTIDE SEQUENCE [LARGE SCALE GENOMIC DNA]</scope>
    <source>
        <strain evidence="4 5">AArc-curdl1</strain>
    </source>
</reference>
<feature type="transmembrane region" description="Helical" evidence="2">
    <location>
        <begin position="165"/>
        <end position="187"/>
    </location>
</feature>
<keyword evidence="5" id="KW-1185">Reference proteome</keyword>
<sequence>MGGTDSNRTGNAVVSGEPPIAKPLGDGELSRDKIFQTLSNRRRRLTLQYLSQNRGTVVRLRDLSEWIAAAENGIPSSEVTYKQRKRVYTSLYQSHLPVLKRDGIVEYNKARGTVSLTDAHSLFETYLEPEDNPVIFWETYWLGLGLIVALVAVAFWVGLLSQSPATATALLALTAVTVLVSALVYRYRDGELFRPLRK</sequence>
<dbReference type="Proteomes" id="UP001321047">
    <property type="component" value="Unassembled WGS sequence"/>
</dbReference>